<dbReference type="AlphaFoldDB" id="A0A7X3JTP4"/>
<dbReference type="InterPro" id="IPR003615">
    <property type="entry name" value="HNH_nuc"/>
</dbReference>
<keyword evidence="2" id="KW-0540">Nuclease</keyword>
<gene>
    <name evidence="2" type="ORF">F9Z43_23225</name>
</gene>
<reference evidence="2 3" key="1">
    <citation type="submission" date="2019-10" db="EMBL/GenBank/DDBJ databases">
        <title>XDR Pseudomonas monteilii producing IMP-16 from LCR.</title>
        <authorList>
            <person name="Ballaben A."/>
            <person name="Doi Y."/>
        </authorList>
    </citation>
    <scope>NUCLEOTIDE SEQUENCE [LARGE SCALE GENOMIC DNA]</scope>
    <source>
        <strain evidence="2 3">597/14</strain>
    </source>
</reference>
<organism evidence="2 3">
    <name type="scientific">Pseudomonas monteilii</name>
    <dbReference type="NCBI Taxonomy" id="76759"/>
    <lineage>
        <taxon>Bacteria</taxon>
        <taxon>Pseudomonadati</taxon>
        <taxon>Pseudomonadota</taxon>
        <taxon>Gammaproteobacteria</taxon>
        <taxon>Pseudomonadales</taxon>
        <taxon>Pseudomonadaceae</taxon>
        <taxon>Pseudomonas</taxon>
    </lineage>
</organism>
<sequence>MSALPVEWVLVIYYGPSAHRATYGRFNNSKDKTYTKDFIQLSRKRTFMEAIDRYFPKASSDGSAPLTYKWPSGTTSGALVLISADRPHLKWETSLGAPLVWQMSIDPTENTAQTIPGDPTHTEIAAAEREFELLASRGAGQPYLFAIKLVGEDDTLQLRAYLSEPSKKFEWASIKLVPQEIQDIAEKTSQRSALAWTSVTSGGVAPSKITDAALSRLLEASEPETVIESLDDVTAIALAGYLRNPGYGLFFDPSRNHDAWQKVLKLDPQITGSVDSFLEILGKRSSSLALSDAVAETLDVSVEEVEVFRDQIEDRDYEVQDSHATVKTRGSAQRAFAEAVKRNYGYRCALTGIKSRDFLVASHIVPWSEDQTIRLDPSNGICLSLLVDKAFEKGYLLIEDNCVVSLNRDKIGADASLLALLTPYENRKLRAPKKFPPKTAYLERRRAWVSAG</sequence>
<dbReference type="EMBL" id="WEIK01000026">
    <property type="protein sequence ID" value="MVF52159.1"/>
    <property type="molecule type" value="Genomic_DNA"/>
</dbReference>
<dbReference type="GO" id="GO:0004519">
    <property type="term" value="F:endonuclease activity"/>
    <property type="evidence" value="ECO:0007669"/>
    <property type="project" value="UniProtKB-KW"/>
</dbReference>
<evidence type="ECO:0000313" key="3">
    <source>
        <dbReference type="Proteomes" id="UP000440965"/>
    </source>
</evidence>
<dbReference type="Proteomes" id="UP000440965">
    <property type="component" value="Unassembled WGS sequence"/>
</dbReference>
<evidence type="ECO:0000259" key="1">
    <source>
        <dbReference type="Pfam" id="PF13391"/>
    </source>
</evidence>
<keyword evidence="2" id="KW-0255">Endonuclease</keyword>
<dbReference type="RefSeq" id="WP_156867952.1">
    <property type="nucleotide sequence ID" value="NZ_WEIK01000026.1"/>
</dbReference>
<proteinExistence type="predicted"/>
<protein>
    <submittedName>
        <fullName evidence="2">HNH endonuclease</fullName>
    </submittedName>
</protein>
<comment type="caution">
    <text evidence="2">The sequence shown here is derived from an EMBL/GenBank/DDBJ whole genome shotgun (WGS) entry which is preliminary data.</text>
</comment>
<dbReference type="Pfam" id="PF13391">
    <property type="entry name" value="HNH_2"/>
    <property type="match status" value="1"/>
</dbReference>
<feature type="domain" description="HNH nuclease" evidence="1">
    <location>
        <begin position="348"/>
        <end position="398"/>
    </location>
</feature>
<evidence type="ECO:0000313" key="2">
    <source>
        <dbReference type="EMBL" id="MVF52159.1"/>
    </source>
</evidence>
<keyword evidence="2" id="KW-0378">Hydrolase</keyword>
<name>A0A7X3JTP4_9PSED</name>
<accession>A0A7X3JTP4</accession>